<gene>
    <name evidence="1" type="ORF">ACFOM8_10490</name>
</gene>
<reference evidence="2" key="1">
    <citation type="journal article" date="2019" name="Int. J. Syst. Evol. Microbiol.">
        <title>The Global Catalogue of Microorganisms (GCM) 10K type strain sequencing project: providing services to taxonomists for standard genome sequencing and annotation.</title>
        <authorList>
            <consortium name="The Broad Institute Genomics Platform"/>
            <consortium name="The Broad Institute Genome Sequencing Center for Infectious Disease"/>
            <person name="Wu L."/>
            <person name="Ma J."/>
        </authorList>
    </citation>
    <scope>NUCLEOTIDE SEQUENCE [LARGE SCALE GENOMIC DNA]</scope>
    <source>
        <strain evidence="2">KCTC 42473</strain>
    </source>
</reference>
<evidence type="ECO:0000313" key="1">
    <source>
        <dbReference type="EMBL" id="MFC3629871.1"/>
    </source>
</evidence>
<name>A0ABV7U4M9_9RHOB</name>
<evidence type="ECO:0000313" key="2">
    <source>
        <dbReference type="Proteomes" id="UP001595539"/>
    </source>
</evidence>
<accession>A0ABV7U4M9</accession>
<protein>
    <submittedName>
        <fullName evidence="1">Uncharacterized protein</fullName>
    </submittedName>
</protein>
<dbReference type="RefSeq" id="WP_377761310.1">
    <property type="nucleotide sequence ID" value="NZ_JBHRXY010000007.1"/>
</dbReference>
<sequence length="236" mass="26697">MRQWFFDLKSATRFTVSLPLEAISWARALQRHPHHQRWQFHPSQAEMPAFDWKVAAKKQFTEEHLDLFELVKGGLLPFEDATWRQAIELAQKNHGREVFDVTKLQSYYEAAISLCTFVAANGGIDFGKRQPEIYRWKGAPTALLALCALVLFVSDWDMNAAIAAFAKLLCAPEPSDVALGNVIGLNPFHEYGAWRLVIASGEVAGKSPNGLDYNARLAAIEAALREQHRQWKEHQP</sequence>
<keyword evidence="2" id="KW-1185">Reference proteome</keyword>
<dbReference type="EMBL" id="JBHRXY010000007">
    <property type="protein sequence ID" value="MFC3629871.1"/>
    <property type="molecule type" value="Genomic_DNA"/>
</dbReference>
<proteinExistence type="predicted"/>
<organism evidence="1 2">
    <name type="scientific">Paracoccus angustae</name>
    <dbReference type="NCBI Taxonomy" id="1671480"/>
    <lineage>
        <taxon>Bacteria</taxon>
        <taxon>Pseudomonadati</taxon>
        <taxon>Pseudomonadota</taxon>
        <taxon>Alphaproteobacteria</taxon>
        <taxon>Rhodobacterales</taxon>
        <taxon>Paracoccaceae</taxon>
        <taxon>Paracoccus</taxon>
    </lineage>
</organism>
<comment type="caution">
    <text evidence="1">The sequence shown here is derived from an EMBL/GenBank/DDBJ whole genome shotgun (WGS) entry which is preliminary data.</text>
</comment>
<dbReference type="Proteomes" id="UP001595539">
    <property type="component" value="Unassembled WGS sequence"/>
</dbReference>